<dbReference type="GO" id="GO:0005524">
    <property type="term" value="F:ATP binding"/>
    <property type="evidence" value="ECO:0007669"/>
    <property type="project" value="UniProtKB-KW"/>
</dbReference>
<keyword evidence="5" id="KW-1278">Translocase</keyword>
<dbReference type="Proteomes" id="UP000249633">
    <property type="component" value="Unassembled WGS sequence"/>
</dbReference>
<evidence type="ECO:0000259" key="7">
    <source>
        <dbReference type="PROSITE" id="PS50893"/>
    </source>
</evidence>
<comment type="caution">
    <text evidence="8">The sequence shown here is derived from an EMBL/GenBank/DDBJ whole genome shotgun (WGS) entry which is preliminary data.</text>
</comment>
<dbReference type="InterPro" id="IPR017871">
    <property type="entry name" value="ABC_transporter-like_CS"/>
</dbReference>
<keyword evidence="2" id="KW-0472">Membrane</keyword>
<dbReference type="AlphaFoldDB" id="A0A2W5DSH8"/>
<reference evidence="8 9" key="1">
    <citation type="submission" date="2017-08" db="EMBL/GenBank/DDBJ databases">
        <title>Infants hospitalized years apart are colonized by the same room-sourced microbial strains.</title>
        <authorList>
            <person name="Brooks B."/>
            <person name="Olm M.R."/>
            <person name="Firek B.A."/>
            <person name="Baker R."/>
            <person name="Thomas B.C."/>
            <person name="Morowitz M.J."/>
            <person name="Banfield J.F."/>
        </authorList>
    </citation>
    <scope>NUCLEOTIDE SEQUENCE [LARGE SCALE GENOMIC DNA]</scope>
    <source>
        <strain evidence="8">S2_012_000_R2_81</strain>
    </source>
</reference>
<dbReference type="EMBL" id="QFOD01000009">
    <property type="protein sequence ID" value="PZP32117.1"/>
    <property type="molecule type" value="Genomic_DNA"/>
</dbReference>
<dbReference type="InterPro" id="IPR027417">
    <property type="entry name" value="P-loop_NTPase"/>
</dbReference>
<evidence type="ECO:0000256" key="2">
    <source>
        <dbReference type="ARBA" id="ARBA00022475"/>
    </source>
</evidence>
<keyword evidence="4" id="KW-0067">ATP-binding</keyword>
<dbReference type="PROSITE" id="PS00211">
    <property type="entry name" value="ABC_TRANSPORTER_1"/>
    <property type="match status" value="1"/>
</dbReference>
<evidence type="ECO:0000256" key="6">
    <source>
        <dbReference type="ARBA" id="ARBA00037066"/>
    </source>
</evidence>
<evidence type="ECO:0000256" key="3">
    <source>
        <dbReference type="ARBA" id="ARBA00022741"/>
    </source>
</evidence>
<accession>A0A2W5DSH8</accession>
<keyword evidence="3" id="KW-0547">Nucleotide-binding</keyword>
<evidence type="ECO:0000313" key="9">
    <source>
        <dbReference type="Proteomes" id="UP000249633"/>
    </source>
</evidence>
<name>A0A2W5DSH8_9BURK</name>
<proteinExistence type="predicted"/>
<comment type="function">
    <text evidence="6">Part of the ABC transporter complex HmuTUV involved in hemin import. Responsible for energy coupling to the transport system.</text>
</comment>
<protein>
    <submittedName>
        <fullName evidence="8">ABC transporter</fullName>
    </submittedName>
</protein>
<dbReference type="Pfam" id="PF00005">
    <property type="entry name" value="ABC_tran"/>
    <property type="match status" value="1"/>
</dbReference>
<evidence type="ECO:0000256" key="4">
    <source>
        <dbReference type="ARBA" id="ARBA00022840"/>
    </source>
</evidence>
<sequence>MSAAPRLQLDLQDLALDGRTVLQPLQIAPGPGRWTAIVGPNGAGKSTLLRALGGLLPFKGALTLGGRPWADWPARERARAVAWLGQNERSADELAAQDVVMLGRLPHQAWLAPPSAADHAAVQQAMQLTQSWDWRERPLAQLSGGERQRVLLARALAVQAGVLLMDEPLAHLDPPHQSDWVQIAQGQARAGVAVVSVLHELNVALQADTVVVMAQGSIVHEGAPADPATHAALQQVFEHRLLILQVQDRWIALNA</sequence>
<dbReference type="Gene3D" id="3.40.50.300">
    <property type="entry name" value="P-loop containing nucleotide triphosphate hydrolases"/>
    <property type="match status" value="1"/>
</dbReference>
<dbReference type="InterPro" id="IPR003439">
    <property type="entry name" value="ABC_transporter-like_ATP-bd"/>
</dbReference>
<evidence type="ECO:0000256" key="1">
    <source>
        <dbReference type="ARBA" id="ARBA00022448"/>
    </source>
</evidence>
<keyword evidence="2" id="KW-1003">Cell membrane</keyword>
<gene>
    <name evidence="8" type="ORF">DI603_11745</name>
</gene>
<dbReference type="PROSITE" id="PS50893">
    <property type="entry name" value="ABC_TRANSPORTER_2"/>
    <property type="match status" value="1"/>
</dbReference>
<dbReference type="PANTHER" id="PTHR42794:SF1">
    <property type="entry name" value="HEMIN IMPORT ATP-BINDING PROTEIN HMUV"/>
    <property type="match status" value="1"/>
</dbReference>
<evidence type="ECO:0000313" key="8">
    <source>
        <dbReference type="EMBL" id="PZP32117.1"/>
    </source>
</evidence>
<evidence type="ECO:0000256" key="5">
    <source>
        <dbReference type="ARBA" id="ARBA00022967"/>
    </source>
</evidence>
<keyword evidence="1" id="KW-0813">Transport</keyword>
<dbReference type="SMART" id="SM00382">
    <property type="entry name" value="AAA"/>
    <property type="match status" value="1"/>
</dbReference>
<dbReference type="InterPro" id="IPR003593">
    <property type="entry name" value="AAA+_ATPase"/>
</dbReference>
<dbReference type="SUPFAM" id="SSF52540">
    <property type="entry name" value="P-loop containing nucleoside triphosphate hydrolases"/>
    <property type="match status" value="1"/>
</dbReference>
<dbReference type="GO" id="GO:0016887">
    <property type="term" value="F:ATP hydrolysis activity"/>
    <property type="evidence" value="ECO:0007669"/>
    <property type="project" value="InterPro"/>
</dbReference>
<dbReference type="CDD" id="cd03214">
    <property type="entry name" value="ABC_Iron-Siderophores_B12_Hemin"/>
    <property type="match status" value="1"/>
</dbReference>
<dbReference type="PANTHER" id="PTHR42794">
    <property type="entry name" value="HEMIN IMPORT ATP-BINDING PROTEIN HMUV"/>
    <property type="match status" value="1"/>
</dbReference>
<organism evidence="8 9">
    <name type="scientific">Roseateles depolymerans</name>
    <dbReference type="NCBI Taxonomy" id="76731"/>
    <lineage>
        <taxon>Bacteria</taxon>
        <taxon>Pseudomonadati</taxon>
        <taxon>Pseudomonadota</taxon>
        <taxon>Betaproteobacteria</taxon>
        <taxon>Burkholderiales</taxon>
        <taxon>Sphaerotilaceae</taxon>
        <taxon>Roseateles</taxon>
    </lineage>
</organism>
<feature type="domain" description="ABC transporter" evidence="7">
    <location>
        <begin position="7"/>
        <end position="240"/>
    </location>
</feature>